<dbReference type="RefSeq" id="WP_149472004.1">
    <property type="nucleotide sequence ID" value="NZ_QOKW01000035.1"/>
</dbReference>
<evidence type="ECO:0000313" key="2">
    <source>
        <dbReference type="Proteomes" id="UP000480854"/>
    </source>
</evidence>
<dbReference type="Pfam" id="PF04344">
    <property type="entry name" value="CheZ"/>
    <property type="match status" value="1"/>
</dbReference>
<dbReference type="OrthoDB" id="7269965at2"/>
<dbReference type="Gene3D" id="1.10.287.500">
    <property type="entry name" value="Helix hairpin bin"/>
    <property type="match status" value="2"/>
</dbReference>
<dbReference type="GO" id="GO:0009288">
    <property type="term" value="C:bacterial-type flagellum"/>
    <property type="evidence" value="ECO:0007669"/>
    <property type="project" value="InterPro"/>
</dbReference>
<dbReference type="GO" id="GO:0050920">
    <property type="term" value="P:regulation of chemotaxis"/>
    <property type="evidence" value="ECO:0007669"/>
    <property type="project" value="InterPro"/>
</dbReference>
<reference evidence="1 2" key="1">
    <citation type="submission" date="2018-07" db="EMBL/GenBank/DDBJ databases">
        <title>Genome sequence of Azospirillum sp. ATCC 49961.</title>
        <authorList>
            <person name="Sant'Anna F.H."/>
            <person name="Baldani J.I."/>
            <person name="Zilli J.E."/>
            <person name="Reis V.M."/>
            <person name="Hartmann A."/>
            <person name="Cruz L."/>
            <person name="de Souza E.M."/>
            <person name="de Oliveira Pedrosa F."/>
            <person name="Passaglia L.M.P."/>
        </authorList>
    </citation>
    <scope>NUCLEOTIDE SEQUENCE [LARGE SCALE GENOMIC DNA]</scope>
    <source>
        <strain evidence="1 2">ATCC 49961</strain>
    </source>
</reference>
<dbReference type="EMBL" id="QOKW01000035">
    <property type="protein sequence ID" value="KAA0676440.1"/>
    <property type="molecule type" value="Genomic_DNA"/>
</dbReference>
<sequence length="245" mass="26912">MKTLSKPFMAELQKARRNGNPYQSVVDDASALAPALASLPSGPVTVDNSEVIRAIGDLGAKLDRFLTMDAQQIDQIQVEIADISGRIKATKVEMAAIRHPLAGDDKFQQASQELSAVVSATEAATNTIMACAEELEEVVHELKSSLPEGYHADRVNDMNDVIVRIYEACNFQDLTGQRITKVVRALSFIEERVDAMMSHWNKREFEAMPLPPTVTKMDETLELHGPADQQEMGNISQADIDALFG</sequence>
<name>A0A9W7NG40_9PROT</name>
<keyword evidence="2" id="KW-1185">Reference proteome</keyword>
<protein>
    <recommendedName>
        <fullName evidence="3">Chemotaxis protein CheZ</fullName>
    </recommendedName>
</protein>
<evidence type="ECO:0000313" key="1">
    <source>
        <dbReference type="EMBL" id="KAA0676440.1"/>
    </source>
</evidence>
<organism evidence="1 2">
    <name type="scientific">Roseomonas genomospecies 6</name>
    <dbReference type="NCBI Taxonomy" id="214106"/>
    <lineage>
        <taxon>Bacteria</taxon>
        <taxon>Pseudomonadati</taxon>
        <taxon>Pseudomonadota</taxon>
        <taxon>Alphaproteobacteria</taxon>
        <taxon>Acetobacterales</taxon>
        <taxon>Roseomonadaceae</taxon>
        <taxon>Roseomonas</taxon>
    </lineage>
</organism>
<dbReference type="Proteomes" id="UP000480854">
    <property type="component" value="Unassembled WGS sequence"/>
</dbReference>
<dbReference type="InterPro" id="IPR007439">
    <property type="entry name" value="Chemotax_Pase_CheZ"/>
</dbReference>
<evidence type="ECO:0008006" key="3">
    <source>
        <dbReference type="Google" id="ProtNLM"/>
    </source>
</evidence>
<comment type="caution">
    <text evidence="1">The sequence shown here is derived from an EMBL/GenBank/DDBJ whole genome shotgun (WGS) entry which is preliminary data.</text>
</comment>
<dbReference type="AlphaFoldDB" id="A0A9W7NG40"/>
<gene>
    <name evidence="1" type="ORF">DS843_27360</name>
</gene>
<dbReference type="GO" id="GO:0003824">
    <property type="term" value="F:catalytic activity"/>
    <property type="evidence" value="ECO:0007669"/>
    <property type="project" value="InterPro"/>
</dbReference>
<dbReference type="SUPFAM" id="SSF75708">
    <property type="entry name" value="Chemotaxis phosphatase CheZ"/>
    <property type="match status" value="1"/>
</dbReference>
<proteinExistence type="predicted"/>
<accession>A0A9W7NG40</accession>